<dbReference type="InterPro" id="IPR023754">
    <property type="entry name" value="HemeA_Synthase_type2"/>
</dbReference>
<keyword evidence="5 12" id="KW-1133">Transmembrane helix</keyword>
<protein>
    <recommendedName>
        <fullName evidence="12">Heme A synthase</fullName>
        <shortName evidence="12">HAS</shortName>
        <ecNumber evidence="12">1.17.99.9</ecNumber>
    </recommendedName>
    <alternativeName>
        <fullName evidence="12">Cytochrome aa3-controlling protein</fullName>
    </alternativeName>
</protein>
<comment type="caution">
    <text evidence="13">The sequence shown here is derived from an EMBL/GenBank/DDBJ whole genome shotgun (WGS) entry which is preliminary data.</text>
</comment>
<comment type="catalytic activity">
    <reaction evidence="11">
        <text>Fe(II)-heme o + 2 A + H2O = Fe(II)-heme a + 2 AH2</text>
        <dbReference type="Rhea" id="RHEA:63388"/>
        <dbReference type="ChEBI" id="CHEBI:13193"/>
        <dbReference type="ChEBI" id="CHEBI:15377"/>
        <dbReference type="ChEBI" id="CHEBI:17499"/>
        <dbReference type="ChEBI" id="CHEBI:60530"/>
        <dbReference type="ChEBI" id="CHEBI:61715"/>
        <dbReference type="EC" id="1.17.99.9"/>
    </reaction>
    <physiologicalReaction direction="left-to-right" evidence="11">
        <dbReference type="Rhea" id="RHEA:63389"/>
    </physiologicalReaction>
</comment>
<feature type="binding site" description="axial binding residue" evidence="12">
    <location>
        <position position="260"/>
    </location>
    <ligand>
        <name>heme</name>
        <dbReference type="ChEBI" id="CHEBI:30413"/>
    </ligand>
    <ligandPart>
        <name>Fe</name>
        <dbReference type="ChEBI" id="CHEBI:18248"/>
    </ligandPart>
</feature>
<keyword evidence="12" id="KW-1003">Cell membrane</keyword>
<keyword evidence="9 12" id="KW-0472">Membrane</keyword>
<evidence type="ECO:0000256" key="2">
    <source>
        <dbReference type="ARBA" id="ARBA00004141"/>
    </source>
</evidence>
<evidence type="ECO:0000256" key="5">
    <source>
        <dbReference type="ARBA" id="ARBA00022989"/>
    </source>
</evidence>
<comment type="pathway">
    <text evidence="10 12">Porphyrin-containing compound metabolism; heme A biosynthesis; heme A from heme O: step 1/1.</text>
</comment>
<keyword evidence="4 12" id="KW-0479">Metal-binding</keyword>
<feature type="transmembrane region" description="Helical" evidence="12">
    <location>
        <begin position="12"/>
        <end position="31"/>
    </location>
</feature>
<comment type="subunit">
    <text evidence="12">Interacts with CtaB.</text>
</comment>
<feature type="transmembrane region" description="Helical" evidence="12">
    <location>
        <begin position="96"/>
        <end position="114"/>
    </location>
</feature>
<evidence type="ECO:0000256" key="10">
    <source>
        <dbReference type="ARBA" id="ARBA00044501"/>
    </source>
</evidence>
<dbReference type="GO" id="GO:0005886">
    <property type="term" value="C:plasma membrane"/>
    <property type="evidence" value="ECO:0007669"/>
    <property type="project" value="UniProtKB-SubCell"/>
</dbReference>
<dbReference type="OrthoDB" id="9793156at2"/>
<feature type="transmembrane region" description="Helical" evidence="12">
    <location>
        <begin position="199"/>
        <end position="222"/>
    </location>
</feature>
<comment type="similarity">
    <text evidence="12">Belongs to the COX15/CtaA family. Type 2 subfamily.</text>
</comment>
<keyword evidence="3 12" id="KW-0812">Transmembrane</keyword>
<organism evidence="13 14">
    <name type="scientific">Sphingomonas gilva</name>
    <dbReference type="NCBI Taxonomy" id="2305907"/>
    <lineage>
        <taxon>Bacteria</taxon>
        <taxon>Pseudomonadati</taxon>
        <taxon>Pseudomonadota</taxon>
        <taxon>Alphaproteobacteria</taxon>
        <taxon>Sphingomonadales</taxon>
        <taxon>Sphingomonadaceae</taxon>
        <taxon>Sphingomonas</taxon>
    </lineage>
</organism>
<proteinExistence type="inferred from homology"/>
<keyword evidence="8 12" id="KW-0350">Heme biosynthesis</keyword>
<evidence type="ECO:0000256" key="12">
    <source>
        <dbReference type="HAMAP-Rule" id="MF_01665"/>
    </source>
</evidence>
<accession>A0A396RN61</accession>
<dbReference type="PANTHER" id="PTHR23289:SF2">
    <property type="entry name" value="CYTOCHROME C OXIDASE ASSEMBLY PROTEIN COX15 HOMOLOG"/>
    <property type="match status" value="1"/>
</dbReference>
<comment type="cofactor">
    <cofactor evidence="1 12">
        <name>heme b</name>
        <dbReference type="ChEBI" id="CHEBI:60344"/>
    </cofactor>
</comment>
<comment type="function">
    <text evidence="12">Catalyzes the conversion of heme O to heme A by two successive hydroxylations of the methyl group at C8. The first hydroxylation forms heme I, the second hydroxylation results in an unstable dihydroxymethyl group, which spontaneously dehydrates, resulting in the formyl group of heme A.</text>
</comment>
<keyword evidence="7 12" id="KW-0408">Iron</keyword>
<evidence type="ECO:0000256" key="6">
    <source>
        <dbReference type="ARBA" id="ARBA00023002"/>
    </source>
</evidence>
<dbReference type="UniPathway" id="UPA00269">
    <property type="reaction ID" value="UER00713"/>
</dbReference>
<dbReference type="GO" id="GO:0120547">
    <property type="term" value="F:heme A synthase activity"/>
    <property type="evidence" value="ECO:0007669"/>
    <property type="project" value="UniProtKB-EC"/>
</dbReference>
<feature type="transmembrane region" description="Helical" evidence="12">
    <location>
        <begin position="290"/>
        <end position="309"/>
    </location>
</feature>
<dbReference type="Proteomes" id="UP000266693">
    <property type="component" value="Unassembled WGS sequence"/>
</dbReference>
<dbReference type="HAMAP" id="MF_01665">
    <property type="entry name" value="HemeA_synth_type2"/>
    <property type="match status" value="1"/>
</dbReference>
<evidence type="ECO:0000256" key="11">
    <source>
        <dbReference type="ARBA" id="ARBA00048044"/>
    </source>
</evidence>
<comment type="subcellular location">
    <subcellularLocation>
        <location evidence="12">Cell membrane</location>
        <topology evidence="12">Multi-pass membrane protein</topology>
    </subcellularLocation>
    <subcellularLocation>
        <location evidence="2">Membrane</location>
        <topology evidence="2">Multi-pass membrane protein</topology>
    </subcellularLocation>
</comment>
<evidence type="ECO:0000313" key="14">
    <source>
        <dbReference type="Proteomes" id="UP000266693"/>
    </source>
</evidence>
<evidence type="ECO:0000256" key="8">
    <source>
        <dbReference type="ARBA" id="ARBA00023133"/>
    </source>
</evidence>
<feature type="transmembrane region" description="Helical" evidence="12">
    <location>
        <begin position="157"/>
        <end position="178"/>
    </location>
</feature>
<dbReference type="AlphaFoldDB" id="A0A396RN61"/>
<sequence length="339" mass="36780">METPAVRPIAIANWLLAVAVLVFAMVVVGGITRLTESGLSITEWKPVTGAIPPLSHAEWQAAFDAYKQIPEYRQLNRGMTLGEFQFIFFWEYIHRLLGRLIGLAFALPLAWFAWKRAIPAGYGWRLAALLALGGLQGAVGWWMVASGLSERTDVSHFRLAAHLLTALFILAGLVWTALDLRALAHDPAARPARLTRLSAVAGLILFVQLLFGAWTAGLNAGLVTDEWPLMNGRFFPSEVIAARPLLDAIANDPFLIHWIHRWWAWVAVAALVVLARAAKRAGDRRASIALHSAFGIQIILGIATVWTGVAITLAVLHQAVGALVVAGAAWAAHAAGRAR</sequence>
<evidence type="ECO:0000256" key="1">
    <source>
        <dbReference type="ARBA" id="ARBA00001970"/>
    </source>
</evidence>
<dbReference type="GO" id="GO:0016653">
    <property type="term" value="F:oxidoreductase activity, acting on NAD(P)H, heme protein as acceptor"/>
    <property type="evidence" value="ECO:0007669"/>
    <property type="project" value="TreeGrafter"/>
</dbReference>
<feature type="binding site" description="axial binding residue" evidence="12">
    <location>
        <position position="317"/>
    </location>
    <ligand>
        <name>heme</name>
        <dbReference type="ChEBI" id="CHEBI:30413"/>
    </ligand>
    <ligandPart>
        <name>Fe</name>
        <dbReference type="ChEBI" id="CHEBI:18248"/>
    </ligandPart>
</feature>
<dbReference type="EC" id="1.17.99.9" evidence="12"/>
<dbReference type="EMBL" id="QWLV01000002">
    <property type="protein sequence ID" value="RHW17818.1"/>
    <property type="molecule type" value="Genomic_DNA"/>
</dbReference>
<gene>
    <name evidence="12" type="primary">ctaA</name>
    <name evidence="13" type="ORF">D1610_04635</name>
</gene>
<dbReference type="GO" id="GO:0006784">
    <property type="term" value="P:heme A biosynthetic process"/>
    <property type="evidence" value="ECO:0007669"/>
    <property type="project" value="UniProtKB-UniRule"/>
</dbReference>
<dbReference type="GO" id="GO:0046872">
    <property type="term" value="F:metal ion binding"/>
    <property type="evidence" value="ECO:0007669"/>
    <property type="project" value="UniProtKB-KW"/>
</dbReference>
<evidence type="ECO:0000256" key="7">
    <source>
        <dbReference type="ARBA" id="ARBA00023004"/>
    </source>
</evidence>
<keyword evidence="6 12" id="KW-0560">Oxidoreductase</keyword>
<keyword evidence="14" id="KW-1185">Reference proteome</keyword>
<feature type="transmembrane region" description="Helical" evidence="12">
    <location>
        <begin position="126"/>
        <end position="145"/>
    </location>
</feature>
<evidence type="ECO:0000256" key="3">
    <source>
        <dbReference type="ARBA" id="ARBA00022692"/>
    </source>
</evidence>
<name>A0A396RN61_9SPHN</name>
<evidence type="ECO:0000256" key="9">
    <source>
        <dbReference type="ARBA" id="ARBA00023136"/>
    </source>
</evidence>
<reference evidence="13 14" key="1">
    <citation type="submission" date="2018-08" db="EMBL/GenBank/DDBJ databases">
        <title>The multiple taxonomic identification of Sphingomonas gilva.</title>
        <authorList>
            <person name="Zhu D."/>
            <person name="Zheng S."/>
        </authorList>
    </citation>
    <scope>NUCLEOTIDE SEQUENCE [LARGE SCALE GENOMIC DNA]</scope>
    <source>
        <strain evidence="13 14">ZDH117</strain>
    </source>
</reference>
<evidence type="ECO:0000256" key="4">
    <source>
        <dbReference type="ARBA" id="ARBA00022723"/>
    </source>
</evidence>
<dbReference type="PANTHER" id="PTHR23289">
    <property type="entry name" value="CYTOCHROME C OXIDASE ASSEMBLY PROTEIN COX15"/>
    <property type="match status" value="1"/>
</dbReference>
<feature type="transmembrane region" description="Helical" evidence="12">
    <location>
        <begin position="315"/>
        <end position="335"/>
    </location>
</feature>
<dbReference type="Pfam" id="PF02628">
    <property type="entry name" value="COX15-CtaA"/>
    <property type="match status" value="1"/>
</dbReference>
<feature type="transmembrane region" description="Helical" evidence="12">
    <location>
        <begin position="262"/>
        <end position="278"/>
    </location>
</feature>
<evidence type="ECO:0000313" key="13">
    <source>
        <dbReference type="EMBL" id="RHW17818.1"/>
    </source>
</evidence>
<dbReference type="InterPro" id="IPR003780">
    <property type="entry name" value="COX15/CtaA_fam"/>
</dbReference>
<dbReference type="RefSeq" id="WP_118863010.1">
    <property type="nucleotide sequence ID" value="NZ_QWLV01000002.1"/>
</dbReference>